<evidence type="ECO:0000256" key="3">
    <source>
        <dbReference type="ARBA" id="ARBA00022692"/>
    </source>
</evidence>
<evidence type="ECO:0000259" key="6">
    <source>
        <dbReference type="Pfam" id="PF07715"/>
    </source>
</evidence>
<protein>
    <submittedName>
        <fullName evidence="7">TonB-dependent receptor plug domain protein</fullName>
    </submittedName>
</protein>
<dbReference type="GO" id="GO:0009279">
    <property type="term" value="C:cell outer membrane"/>
    <property type="evidence" value="ECO:0007669"/>
    <property type="project" value="UniProtKB-SubCell"/>
</dbReference>
<keyword evidence="3" id="KW-0812">Transmembrane</keyword>
<proteinExistence type="predicted"/>
<dbReference type="NCBIfam" id="TIGR04056">
    <property type="entry name" value="OMP_RagA_SusC"/>
    <property type="match status" value="1"/>
</dbReference>
<dbReference type="Gene3D" id="2.40.170.20">
    <property type="entry name" value="TonB-dependent receptor, beta-barrel domain"/>
    <property type="match status" value="1"/>
</dbReference>
<name>J9G0X6_9ZZZZ</name>
<dbReference type="EMBL" id="AMCI01005794">
    <property type="protein sequence ID" value="EJW95462.1"/>
    <property type="molecule type" value="Genomic_DNA"/>
</dbReference>
<keyword evidence="2" id="KW-0813">Transport</keyword>
<keyword evidence="4" id="KW-0472">Membrane</keyword>
<comment type="caution">
    <text evidence="7">The sequence shown here is derived from an EMBL/GenBank/DDBJ whole genome shotgun (WGS) entry which is preliminary data.</text>
</comment>
<dbReference type="InterPro" id="IPR037066">
    <property type="entry name" value="Plug_dom_sf"/>
</dbReference>
<evidence type="ECO:0000256" key="4">
    <source>
        <dbReference type="ARBA" id="ARBA00023136"/>
    </source>
</evidence>
<organism evidence="7">
    <name type="scientific">gut metagenome</name>
    <dbReference type="NCBI Taxonomy" id="749906"/>
    <lineage>
        <taxon>unclassified sequences</taxon>
        <taxon>metagenomes</taxon>
        <taxon>organismal metagenomes</taxon>
    </lineage>
</organism>
<dbReference type="InterPro" id="IPR023996">
    <property type="entry name" value="TonB-dep_OMP_SusC/RagA"/>
</dbReference>
<dbReference type="InterPro" id="IPR012910">
    <property type="entry name" value="Plug_dom"/>
</dbReference>
<dbReference type="PROSITE" id="PS00018">
    <property type="entry name" value="EF_HAND_1"/>
    <property type="match status" value="1"/>
</dbReference>
<feature type="domain" description="TonB-dependent receptor plug" evidence="6">
    <location>
        <begin position="25"/>
        <end position="114"/>
    </location>
</feature>
<dbReference type="Pfam" id="PF07715">
    <property type="entry name" value="Plug"/>
    <property type="match status" value="1"/>
</dbReference>
<dbReference type="InterPro" id="IPR018247">
    <property type="entry name" value="EF_Hand_1_Ca_BS"/>
</dbReference>
<keyword evidence="5" id="KW-0998">Cell outer membrane</keyword>
<dbReference type="AlphaFoldDB" id="J9G0X6"/>
<dbReference type="SUPFAM" id="SSF56935">
    <property type="entry name" value="Porins"/>
    <property type="match status" value="1"/>
</dbReference>
<dbReference type="InterPro" id="IPR036942">
    <property type="entry name" value="Beta-barrel_TonB_sf"/>
</dbReference>
<dbReference type="Gene3D" id="2.170.130.10">
    <property type="entry name" value="TonB-dependent receptor, plug domain"/>
    <property type="match status" value="1"/>
</dbReference>
<evidence type="ECO:0000256" key="2">
    <source>
        <dbReference type="ARBA" id="ARBA00022448"/>
    </source>
</evidence>
<evidence type="ECO:0000256" key="5">
    <source>
        <dbReference type="ARBA" id="ARBA00023237"/>
    </source>
</evidence>
<gene>
    <name evidence="7" type="ORF">EVA_16434</name>
</gene>
<dbReference type="PROSITE" id="PS52016">
    <property type="entry name" value="TONB_DEPENDENT_REC_3"/>
    <property type="match status" value="1"/>
</dbReference>
<sequence>MNIKHTLDVDNSSALTIENDIENHLNSSVRTISRGGMLGQGAAMFINGLNSLNTNAQPLVIIDGVMWDMQYDRGTLHDGFVNNIFNIVDTEDIASVEVIKNGTALYGAKGANGVIEIKTKRGKSLVTRINIRAFGGFELVPEKTKMMDANQYRNYVTEFIGTTPAAEDYFKYPHNPLPAFMNADKNYLFYDVYHNNTDWQKDLYRNAFTQNYKVNVEGGDDVAMYNLSLGFAQGDATAEANDFNRLNIRFNTDVLLFKDFTTSLDISYVRNAYNLRDNGWAADYSQRNISSPNVLGQIQSPFISPYHHYVYFEDGGLHLGHTNKVYSGKNYNEANNPYAFASDFGYEGFVNPFWILSNGDGDNKNFQEQTQFAINVAPKYQVTKNFSLSNRFSYMINRSNEKYYLPNDGTPSKQVDGLGYVRSVVRSQFAKETTLYNDFQANWKKQMGSHYLNVLGGFRMSSYSYGDSYISGYNNDNDKMPNMSNSLQFKTYGGTDDSWINLGYYLNADYNFRNKYFLTGTVSAESSSRFGKDTKEGIKLFGVKWGIFPSLQAAWVVSAENWFNVKGIDYLKLSAGYEESGNDNVDYYAARTYFQNALFLDKATGLQLANIQNPQIQWETNHRFNVGLQTSLLNNRLQMGVEYYWSKTTNLLTKKAVSDITGLVSMWANDGELKNSGIEANVNAVLVNTRNWKWQAGFGIGHYKNEITKLPESNLNYIKTYDLDEKGQKATEHRMHGYTSSIYGQNNILTAVGRPVGVFYGYQTKGVFSTNEEAKNAGKYGYLRYPTGLKERPYNNFVAGDVHFVDQNGDGWISEADMVEIGDPNPDIFGNFYTSLSWKNLTLDVNFKYSLGNDVFNYQRSQLEGGNNIYNQTTAVVNRWKFEGQVTDIPRVMAPDNENWVNNERFSDRWIEDGSYLKLKKVRLTYKLPIELSWLLGLSVWGEANNVFTVTKYLGNDPEFSCGNGVLYQGIDAGYLPTSRNFNLGVTINL</sequence>
<keyword evidence="7" id="KW-0675">Receptor</keyword>
<accession>J9G0X6</accession>
<comment type="subcellular location">
    <subcellularLocation>
        <location evidence="1">Cell outer membrane</location>
        <topology evidence="1">Multi-pass membrane protein</topology>
    </subcellularLocation>
</comment>
<evidence type="ECO:0000313" key="7">
    <source>
        <dbReference type="EMBL" id="EJW95462.1"/>
    </source>
</evidence>
<dbReference type="InterPro" id="IPR039426">
    <property type="entry name" value="TonB-dep_rcpt-like"/>
</dbReference>
<evidence type="ECO:0000256" key="1">
    <source>
        <dbReference type="ARBA" id="ARBA00004571"/>
    </source>
</evidence>
<reference evidence="7" key="1">
    <citation type="journal article" date="2012" name="PLoS ONE">
        <title>Gene sets for utilization of primary and secondary nutrition supplies in the distal gut of endangered iberian lynx.</title>
        <authorList>
            <person name="Alcaide M."/>
            <person name="Messina E."/>
            <person name="Richter M."/>
            <person name="Bargiela R."/>
            <person name="Peplies J."/>
            <person name="Huws S.A."/>
            <person name="Newbold C.J."/>
            <person name="Golyshin P.N."/>
            <person name="Simon M.A."/>
            <person name="Lopez G."/>
            <person name="Yakimov M.M."/>
            <person name="Ferrer M."/>
        </authorList>
    </citation>
    <scope>NUCLEOTIDE SEQUENCE</scope>
</reference>